<name>A0ABS8MUK6_9FLAO</name>
<dbReference type="InterPro" id="IPR002901">
    <property type="entry name" value="MGlyc_endo_b_GlcNAc-like_dom"/>
</dbReference>
<proteinExistence type="predicted"/>
<comment type="caution">
    <text evidence="3">The sequence shown here is derived from an EMBL/GenBank/DDBJ whole genome shotgun (WGS) entry which is preliminary data.</text>
</comment>
<protein>
    <submittedName>
        <fullName evidence="3">Glucosaminidase domain-containing protein</fullName>
    </submittedName>
</protein>
<evidence type="ECO:0000313" key="4">
    <source>
        <dbReference type="Proteomes" id="UP001430919"/>
    </source>
</evidence>
<dbReference type="Proteomes" id="UP001430919">
    <property type="component" value="Unassembled WGS sequence"/>
</dbReference>
<evidence type="ECO:0000313" key="3">
    <source>
        <dbReference type="EMBL" id="MCC9072440.1"/>
    </source>
</evidence>
<dbReference type="PANTHER" id="PTHR33308">
    <property type="entry name" value="PEPTIDOGLYCAN HYDROLASE FLGJ"/>
    <property type="match status" value="1"/>
</dbReference>
<dbReference type="RefSeq" id="WP_229989266.1">
    <property type="nucleotide sequence ID" value="NZ_JAJJMO010000001.1"/>
</dbReference>
<keyword evidence="1" id="KW-0378">Hydrolase</keyword>
<dbReference type="SMART" id="SM00047">
    <property type="entry name" value="LYZ2"/>
    <property type="match status" value="1"/>
</dbReference>
<organism evidence="3 4">
    <name type="scientific">Flavobacterium pisciphilum</name>
    <dbReference type="NCBI Taxonomy" id="2893755"/>
    <lineage>
        <taxon>Bacteria</taxon>
        <taxon>Pseudomonadati</taxon>
        <taxon>Bacteroidota</taxon>
        <taxon>Flavobacteriia</taxon>
        <taxon>Flavobacteriales</taxon>
        <taxon>Flavobacteriaceae</taxon>
        <taxon>Flavobacterium</taxon>
    </lineage>
</organism>
<keyword evidence="4" id="KW-1185">Reference proteome</keyword>
<sequence length="168" mass="19118">MKPELFVIKYLPHAKRVEAKNGISAVAILTQAALESAWGDVAPGNMFFGVKDTDGINGNEQLLTTTEYSSKADLKFPEIISKEVVLKNGRKMFKYKVKDYFRKYETPEDCFADHASFFFKNKRYSEALKVKHDHNRFFEEIAKAGYATDPNYANTLKAVAKSITKFVK</sequence>
<dbReference type="PANTHER" id="PTHR33308:SF9">
    <property type="entry name" value="PEPTIDOGLYCAN HYDROLASE FLGJ"/>
    <property type="match status" value="1"/>
</dbReference>
<accession>A0ABS8MUK6</accession>
<dbReference type="Pfam" id="PF01832">
    <property type="entry name" value="Glucosaminidase"/>
    <property type="match status" value="1"/>
</dbReference>
<feature type="domain" description="Mannosyl-glycoprotein endo-beta-N-acetylglucosamidase-like" evidence="2">
    <location>
        <begin position="2"/>
        <end position="167"/>
    </location>
</feature>
<evidence type="ECO:0000259" key="2">
    <source>
        <dbReference type="SMART" id="SM00047"/>
    </source>
</evidence>
<evidence type="ECO:0000256" key="1">
    <source>
        <dbReference type="ARBA" id="ARBA00022801"/>
    </source>
</evidence>
<gene>
    <name evidence="3" type="ORF">LNQ49_12690</name>
</gene>
<dbReference type="InterPro" id="IPR051056">
    <property type="entry name" value="Glycosyl_Hydrolase_73"/>
</dbReference>
<dbReference type="Gene3D" id="1.10.530.10">
    <property type="match status" value="1"/>
</dbReference>
<dbReference type="EMBL" id="JAJJMO010000001">
    <property type="protein sequence ID" value="MCC9072440.1"/>
    <property type="molecule type" value="Genomic_DNA"/>
</dbReference>
<reference evidence="3" key="1">
    <citation type="submission" date="2021-11" db="EMBL/GenBank/DDBJ databases">
        <title>Description of novel Flavobacterium species.</title>
        <authorList>
            <person name="Saticioglu I.B."/>
            <person name="Ay H."/>
            <person name="Altun S."/>
            <person name="Duman M."/>
        </authorList>
    </citation>
    <scope>NUCLEOTIDE SEQUENCE</scope>
    <source>
        <strain evidence="3">F-65</strain>
    </source>
</reference>